<dbReference type="PROSITE" id="PS50885">
    <property type="entry name" value="HAMP"/>
    <property type="match status" value="1"/>
</dbReference>
<sequence>MKSLTIAARLYITMASVGLLLLAITMLYSYQHERALVDEMAIDHINTFSESYFEAINTLMLSGGMAQRKILQDKMRSQENIVELRLIRSEAITLIYGPGMEDAAPIDEWDRLALTGKKVLEQTSVDGLPVFTLVNPIVMKQDHNGINCLTCHFKSKEGDIAGAVRVSYSMEETYSSINMSMWRQVGILAVVFGIGLVLLAYVFRHYVTVPLNSLRRALSASADHNDLTTQFDLHRNDEIGELSLSLAKLTQTFKTSLEQLRSNSSELTQTAEDLRATAVSTDKAVQKLKQDSGMMVGSVGQMEQAAESVKQNAEFTVERSTSAQSQAEQGTDAAHAVVAEIRELVASVASGADTIAALEQRSENMASVLSVITSIAEQTNLLALNAAIEAARAGEQGRGFAVVADEVRALANRTHDSTQEINTIITELKAESDRAVTIMANANTAASDSAGSIEQLAQTLQTIADQTKEINTLNAQVFDAASDQRSAMESLTKHISDINDIAESSAEDSAIDNEISERVVKLVHSLDEMIRQYKL</sequence>
<evidence type="ECO:0000256" key="6">
    <source>
        <dbReference type="ARBA" id="ARBA00029447"/>
    </source>
</evidence>
<evidence type="ECO:0000256" key="9">
    <source>
        <dbReference type="SAM" id="Phobius"/>
    </source>
</evidence>
<organism evidence="12 13">
    <name type="scientific">Corallincola platygyrae</name>
    <dbReference type="NCBI Taxonomy" id="1193278"/>
    <lineage>
        <taxon>Bacteria</taxon>
        <taxon>Pseudomonadati</taxon>
        <taxon>Pseudomonadota</taxon>
        <taxon>Gammaproteobacteria</taxon>
        <taxon>Alteromonadales</taxon>
        <taxon>Psychromonadaceae</taxon>
        <taxon>Corallincola</taxon>
    </lineage>
</organism>
<keyword evidence="8" id="KW-0175">Coiled coil</keyword>
<dbReference type="CDD" id="cd06225">
    <property type="entry name" value="HAMP"/>
    <property type="match status" value="1"/>
</dbReference>
<dbReference type="SMART" id="SM00283">
    <property type="entry name" value="MA"/>
    <property type="match status" value="1"/>
</dbReference>
<protein>
    <submittedName>
        <fullName evidence="12">Methyl-accepting chemotaxis protein</fullName>
    </submittedName>
</protein>
<dbReference type="InterPro" id="IPR004090">
    <property type="entry name" value="Chemotax_Me-accpt_rcpt"/>
</dbReference>
<proteinExistence type="inferred from homology"/>
<dbReference type="PANTHER" id="PTHR32089:SF119">
    <property type="entry name" value="METHYL-ACCEPTING CHEMOTAXIS PROTEIN CTPL"/>
    <property type="match status" value="1"/>
</dbReference>
<keyword evidence="2 9" id="KW-0812">Transmembrane</keyword>
<evidence type="ECO:0000256" key="7">
    <source>
        <dbReference type="PROSITE-ProRule" id="PRU00284"/>
    </source>
</evidence>
<dbReference type="RefSeq" id="WP_345338609.1">
    <property type="nucleotide sequence ID" value="NZ_BAABLI010000006.1"/>
</dbReference>
<dbReference type="SUPFAM" id="SSF58104">
    <property type="entry name" value="Methyl-accepting chemotaxis protein (MCP) signaling domain"/>
    <property type="match status" value="1"/>
</dbReference>
<dbReference type="PANTHER" id="PTHR32089">
    <property type="entry name" value="METHYL-ACCEPTING CHEMOTAXIS PROTEIN MCPB"/>
    <property type="match status" value="1"/>
</dbReference>
<evidence type="ECO:0000256" key="5">
    <source>
        <dbReference type="ARBA" id="ARBA00023224"/>
    </source>
</evidence>
<evidence type="ECO:0000313" key="12">
    <source>
        <dbReference type="EMBL" id="MFD2095441.1"/>
    </source>
</evidence>
<accession>A0ABW4XL56</accession>
<evidence type="ECO:0000256" key="2">
    <source>
        <dbReference type="ARBA" id="ARBA00022692"/>
    </source>
</evidence>
<dbReference type="InterPro" id="IPR003660">
    <property type="entry name" value="HAMP_dom"/>
</dbReference>
<dbReference type="EMBL" id="JBHUHT010000009">
    <property type="protein sequence ID" value="MFD2095441.1"/>
    <property type="molecule type" value="Genomic_DNA"/>
</dbReference>
<evidence type="ECO:0000313" key="13">
    <source>
        <dbReference type="Proteomes" id="UP001597380"/>
    </source>
</evidence>
<keyword evidence="5 7" id="KW-0807">Transducer</keyword>
<dbReference type="InterPro" id="IPR004089">
    <property type="entry name" value="MCPsignal_dom"/>
</dbReference>
<feature type="transmembrane region" description="Helical" evidence="9">
    <location>
        <begin position="185"/>
        <end position="203"/>
    </location>
</feature>
<evidence type="ECO:0000256" key="4">
    <source>
        <dbReference type="ARBA" id="ARBA00023136"/>
    </source>
</evidence>
<comment type="similarity">
    <text evidence="6">Belongs to the methyl-accepting chemotaxis (MCP) protein family.</text>
</comment>
<comment type="subcellular location">
    <subcellularLocation>
        <location evidence="1">Membrane</location>
        <topology evidence="1">Multi-pass membrane protein</topology>
    </subcellularLocation>
</comment>
<feature type="domain" description="HAMP" evidence="11">
    <location>
        <begin position="205"/>
        <end position="258"/>
    </location>
</feature>
<keyword evidence="13" id="KW-1185">Reference proteome</keyword>
<dbReference type="Proteomes" id="UP001597380">
    <property type="component" value="Unassembled WGS sequence"/>
</dbReference>
<dbReference type="Pfam" id="PF00015">
    <property type="entry name" value="MCPsignal"/>
    <property type="match status" value="1"/>
</dbReference>
<dbReference type="CDD" id="cd11386">
    <property type="entry name" value="MCP_signal"/>
    <property type="match status" value="1"/>
</dbReference>
<gene>
    <name evidence="12" type="ORF">ACFSJ3_05535</name>
</gene>
<keyword evidence="4 9" id="KW-0472">Membrane</keyword>
<feature type="coiled-coil region" evidence="8">
    <location>
        <begin position="257"/>
        <end position="291"/>
    </location>
</feature>
<evidence type="ECO:0000259" key="11">
    <source>
        <dbReference type="PROSITE" id="PS50885"/>
    </source>
</evidence>
<comment type="caution">
    <text evidence="12">The sequence shown here is derived from an EMBL/GenBank/DDBJ whole genome shotgun (WGS) entry which is preliminary data.</text>
</comment>
<evidence type="ECO:0000259" key="10">
    <source>
        <dbReference type="PROSITE" id="PS50111"/>
    </source>
</evidence>
<keyword evidence="3 9" id="KW-1133">Transmembrane helix</keyword>
<name>A0ABW4XL56_9GAMM</name>
<dbReference type="Gene3D" id="3.30.450.290">
    <property type="match status" value="1"/>
</dbReference>
<evidence type="ECO:0000256" key="3">
    <source>
        <dbReference type="ARBA" id="ARBA00022989"/>
    </source>
</evidence>
<dbReference type="PRINTS" id="PR00260">
    <property type="entry name" value="CHEMTRNSDUCR"/>
</dbReference>
<evidence type="ECO:0000256" key="1">
    <source>
        <dbReference type="ARBA" id="ARBA00004141"/>
    </source>
</evidence>
<reference evidence="13" key="1">
    <citation type="journal article" date="2019" name="Int. J. Syst. Evol. Microbiol.">
        <title>The Global Catalogue of Microorganisms (GCM) 10K type strain sequencing project: providing services to taxonomists for standard genome sequencing and annotation.</title>
        <authorList>
            <consortium name="The Broad Institute Genomics Platform"/>
            <consortium name="The Broad Institute Genome Sequencing Center for Infectious Disease"/>
            <person name="Wu L."/>
            <person name="Ma J."/>
        </authorList>
    </citation>
    <scope>NUCLEOTIDE SEQUENCE [LARGE SCALE GENOMIC DNA]</scope>
    <source>
        <strain evidence="13">CGMCC 1.10992</strain>
    </source>
</reference>
<dbReference type="Gene3D" id="1.10.287.950">
    <property type="entry name" value="Methyl-accepting chemotaxis protein"/>
    <property type="match status" value="1"/>
</dbReference>
<dbReference type="Pfam" id="PF00672">
    <property type="entry name" value="HAMP"/>
    <property type="match status" value="1"/>
</dbReference>
<dbReference type="PROSITE" id="PS50111">
    <property type="entry name" value="CHEMOTAXIS_TRANSDUC_2"/>
    <property type="match status" value="1"/>
</dbReference>
<feature type="domain" description="Methyl-accepting transducer" evidence="10">
    <location>
        <begin position="263"/>
        <end position="499"/>
    </location>
</feature>
<evidence type="ECO:0000256" key="8">
    <source>
        <dbReference type="SAM" id="Coils"/>
    </source>
</evidence>
<feature type="transmembrane region" description="Helical" evidence="9">
    <location>
        <begin position="6"/>
        <end position="30"/>
    </location>
</feature>